<evidence type="ECO:0000313" key="2">
    <source>
        <dbReference type="EMBL" id="SDD04686.1"/>
    </source>
</evidence>
<keyword evidence="2" id="KW-0808">Transferase</keyword>
<evidence type="ECO:0000259" key="1">
    <source>
        <dbReference type="Pfam" id="PF01636"/>
    </source>
</evidence>
<dbReference type="Gene3D" id="3.90.1200.10">
    <property type="match status" value="1"/>
</dbReference>
<sequence>MADKPAAEVEVDAALVRRLLADQCPQIDGLGAVAELDLRLVSQGWDNAMLRLGGSAAVRVPRRLFGAQLLVNEQTWLAGMATAVDVQVPAPLFAGTPTSYYPWHWSVVPWIEGREAGAVDRARLGPIAAPLARFLTQLHAPAPADGPVNPVRGGPLADRDAVVRERIKAIAHARGDELHAVWAQALASPEWDGPALWLHGDLHPFNIVVGGSPAGDVELRAVVDFGDMSSGDPACDLATAWLTFDAAGRAVFRAEVEARCAVEESTWLRARGWALIMATAMAAHSDDDPTFARLGAQALDQVLSGD</sequence>
<keyword evidence="2" id="KW-0418">Kinase</keyword>
<dbReference type="GO" id="GO:0016301">
    <property type="term" value="F:kinase activity"/>
    <property type="evidence" value="ECO:0007669"/>
    <property type="project" value="UniProtKB-KW"/>
</dbReference>
<dbReference type="Proteomes" id="UP000199039">
    <property type="component" value="Unassembled WGS sequence"/>
</dbReference>
<protein>
    <submittedName>
        <fullName evidence="2">Predicted kinase, aminoglycoside phosphotransferase (APT) family</fullName>
    </submittedName>
</protein>
<dbReference type="PANTHER" id="PTHR21310">
    <property type="entry name" value="AMINOGLYCOSIDE PHOSPHOTRANSFERASE-RELATED-RELATED"/>
    <property type="match status" value="1"/>
</dbReference>
<gene>
    <name evidence="2" type="ORF">SAMN05216410_2703</name>
</gene>
<proteinExistence type="predicted"/>
<name>A0A1G6RL80_9MICO</name>
<dbReference type="Pfam" id="PF01636">
    <property type="entry name" value="APH"/>
    <property type="match status" value="1"/>
</dbReference>
<reference evidence="2 3" key="1">
    <citation type="submission" date="2016-09" db="EMBL/GenBank/DDBJ databases">
        <authorList>
            <person name="Capua I."/>
            <person name="De Benedictis P."/>
            <person name="Joannis T."/>
            <person name="Lombin L.H."/>
            <person name="Cattoli G."/>
        </authorList>
    </citation>
    <scope>NUCLEOTIDE SEQUENCE [LARGE SCALE GENOMIC DNA]</scope>
    <source>
        <strain evidence="2 3">ISLP-3</strain>
    </source>
</reference>
<dbReference type="InterPro" id="IPR002575">
    <property type="entry name" value="Aminoglycoside_PTrfase"/>
</dbReference>
<accession>A0A1G6RL80</accession>
<dbReference type="RefSeq" id="WP_093183963.1">
    <property type="nucleotide sequence ID" value="NZ_FMYH01000005.1"/>
</dbReference>
<dbReference type="SUPFAM" id="SSF56112">
    <property type="entry name" value="Protein kinase-like (PK-like)"/>
    <property type="match status" value="1"/>
</dbReference>
<dbReference type="STRING" id="1814289.SAMN05216410_2703"/>
<keyword evidence="3" id="KW-1185">Reference proteome</keyword>
<dbReference type="CDD" id="cd05155">
    <property type="entry name" value="APH_ChoK_like_1"/>
    <property type="match status" value="1"/>
</dbReference>
<feature type="domain" description="Aminoglycoside phosphotransferase" evidence="1">
    <location>
        <begin position="38"/>
        <end position="272"/>
    </location>
</feature>
<dbReference type="InterPro" id="IPR011009">
    <property type="entry name" value="Kinase-like_dom_sf"/>
</dbReference>
<organism evidence="2 3">
    <name type="scientific">Sanguibacter gelidistatuariae</name>
    <dbReference type="NCBI Taxonomy" id="1814289"/>
    <lineage>
        <taxon>Bacteria</taxon>
        <taxon>Bacillati</taxon>
        <taxon>Actinomycetota</taxon>
        <taxon>Actinomycetes</taxon>
        <taxon>Micrococcales</taxon>
        <taxon>Sanguibacteraceae</taxon>
        <taxon>Sanguibacter</taxon>
    </lineage>
</organism>
<evidence type="ECO:0000313" key="3">
    <source>
        <dbReference type="Proteomes" id="UP000199039"/>
    </source>
</evidence>
<dbReference type="Gene3D" id="3.30.200.20">
    <property type="entry name" value="Phosphorylase Kinase, domain 1"/>
    <property type="match status" value="1"/>
</dbReference>
<dbReference type="AlphaFoldDB" id="A0A1G6RL80"/>
<dbReference type="PANTHER" id="PTHR21310:SF42">
    <property type="entry name" value="BIFUNCTIONAL AAC_APH"/>
    <property type="match status" value="1"/>
</dbReference>
<dbReference type="OrthoDB" id="9797603at2"/>
<dbReference type="InterPro" id="IPR051678">
    <property type="entry name" value="AGP_Transferase"/>
</dbReference>
<dbReference type="EMBL" id="FMYH01000005">
    <property type="protein sequence ID" value="SDD04686.1"/>
    <property type="molecule type" value="Genomic_DNA"/>
</dbReference>